<dbReference type="EMBL" id="CP046268">
    <property type="protein sequence ID" value="QMV16031.1"/>
    <property type="molecule type" value="Genomic_DNA"/>
</dbReference>
<dbReference type="Gene3D" id="3.40.50.720">
    <property type="entry name" value="NAD(P)-binding Rossmann-like Domain"/>
    <property type="match status" value="1"/>
</dbReference>
<dbReference type="EC" id="2.7.7.73" evidence="4"/>
<evidence type="ECO:0000313" key="6">
    <source>
        <dbReference type="Proteomes" id="UP000515264"/>
    </source>
</evidence>
<dbReference type="GO" id="GO:0008146">
    <property type="term" value="F:sulfotransferase activity"/>
    <property type="evidence" value="ECO:0007669"/>
    <property type="project" value="TreeGrafter"/>
</dbReference>
<dbReference type="GO" id="GO:0008641">
    <property type="term" value="F:ubiquitin-like modifier activating enzyme activity"/>
    <property type="evidence" value="ECO:0007669"/>
    <property type="project" value="InterPro"/>
</dbReference>
<evidence type="ECO:0000313" key="4">
    <source>
        <dbReference type="EMBL" id="SIO96332.1"/>
    </source>
</evidence>
<sequence length="285" mass="31855">MALLDDHTFLRYQRQIALPEIGETGQCELNKKHVLMIGCGGLGTSVSLYLAGAGIGSMVLVDHDVVEVSNLHRQIAYRESDIGARKVRALASQLQNLNHGCRIRTIDKRLDDEQLQLEVMLADVVIDCSDNFPTRHQINRICYQQKTTLVSASAIGWDGQLSVHRFSSDTPCYRCLVGDTANYSPKRCHESGVLGPVVGTIAALQALQVIQQLLMDIHQRSPFIKDKATDEPSEWIHFDGRRMQLKSLRYEKDIACPVCGYAIDEDGADDFRDDKGRCNEHTDNS</sequence>
<reference evidence="3" key="2">
    <citation type="submission" date="2019-11" db="EMBL/GenBank/DDBJ databases">
        <authorList>
            <person name="January G."/>
            <person name="Bunk B."/>
        </authorList>
    </citation>
    <scope>NUCLEOTIDE SEQUENCE</scope>
    <source>
        <strain evidence="3">3.6</strain>
    </source>
</reference>
<dbReference type="GO" id="GO:0005829">
    <property type="term" value="C:cytosol"/>
    <property type="evidence" value="ECO:0007669"/>
    <property type="project" value="TreeGrafter"/>
</dbReference>
<dbReference type="FunFam" id="3.40.50.720:FF:000080">
    <property type="entry name" value="Thiazole biosynthesis adenylyltransferase ThiF"/>
    <property type="match status" value="1"/>
</dbReference>
<evidence type="ECO:0000259" key="2">
    <source>
        <dbReference type="Pfam" id="PF00899"/>
    </source>
</evidence>
<evidence type="ECO:0000313" key="5">
    <source>
        <dbReference type="Proteomes" id="UP000184774"/>
    </source>
</evidence>
<dbReference type="PANTHER" id="PTHR10953:SF240">
    <property type="entry name" value="SULFUR CARRIER PROTEIN THIS ADENYLYLTRANSFERASE"/>
    <property type="match status" value="1"/>
</dbReference>
<dbReference type="SUPFAM" id="SSF69572">
    <property type="entry name" value="Activating enzymes of the ubiquitin-like proteins"/>
    <property type="match status" value="1"/>
</dbReference>
<keyword evidence="4" id="KW-0548">Nucleotidyltransferase</keyword>
<reference evidence="3 6" key="3">
    <citation type="journal article" date="2020" name="J. Nat. Prod.">
        <title>Genomics-Metabolomics Profiling Disclosed Marine Vibrio spartinae 3.6 as a Producer of a New Branched Side Chain Prodigiosin.</title>
        <authorList>
            <person name="Vitale G.A."/>
            <person name="Sciarretta M."/>
            <person name="Palma Esposito F."/>
            <person name="January G.G."/>
            <person name="Giaccio M."/>
            <person name="Bunk B."/>
            <person name="Sproer C."/>
            <person name="Bajerski F."/>
            <person name="Power D."/>
            <person name="Festa C."/>
            <person name="Monti M.C."/>
            <person name="D'Auria M.V."/>
            <person name="de Pascale D."/>
        </authorList>
    </citation>
    <scope>NUCLEOTIDE SEQUENCE [LARGE SCALE GENOMIC DNA]</scope>
    <source>
        <strain evidence="3 6">3.6</strain>
    </source>
</reference>
<dbReference type="Proteomes" id="UP000184774">
    <property type="component" value="Unassembled WGS sequence"/>
</dbReference>
<dbReference type="Pfam" id="PF00899">
    <property type="entry name" value="ThiF"/>
    <property type="match status" value="1"/>
</dbReference>
<dbReference type="PANTHER" id="PTHR10953">
    <property type="entry name" value="UBIQUITIN-ACTIVATING ENZYME E1"/>
    <property type="match status" value="1"/>
</dbReference>
<dbReference type="CDD" id="cd00757">
    <property type="entry name" value="ThiF_MoeB_HesA_family"/>
    <property type="match status" value="1"/>
</dbReference>
<dbReference type="Proteomes" id="UP000515264">
    <property type="component" value="Chromosome 1"/>
</dbReference>
<organism evidence="4 5">
    <name type="scientific">Vibrio spartinae</name>
    <dbReference type="NCBI Taxonomy" id="1918945"/>
    <lineage>
        <taxon>Bacteria</taxon>
        <taxon>Pseudomonadati</taxon>
        <taxon>Pseudomonadota</taxon>
        <taxon>Gammaproteobacteria</taxon>
        <taxon>Vibrionales</taxon>
        <taxon>Vibrionaceae</taxon>
        <taxon>Vibrio</taxon>
    </lineage>
</organism>
<reference evidence="4 5" key="1">
    <citation type="submission" date="2016-12" db="EMBL/GenBank/DDBJ databases">
        <authorList>
            <person name="Song W.-J."/>
            <person name="Kurnit D.M."/>
        </authorList>
    </citation>
    <scope>NUCLEOTIDE SEQUENCE [LARGE SCALE GENOMIC DNA]</scope>
    <source>
        <strain evidence="4 5">CECT 9026</strain>
    </source>
</reference>
<name>A0A1N6MA53_9VIBR</name>
<dbReference type="GO" id="GO:0016779">
    <property type="term" value="F:nucleotidyltransferase activity"/>
    <property type="evidence" value="ECO:0007669"/>
    <property type="project" value="UniProtKB-KW"/>
</dbReference>
<keyword evidence="4" id="KW-0808">Transferase</keyword>
<proteinExistence type="inferred from homology"/>
<dbReference type="InterPro" id="IPR035985">
    <property type="entry name" value="Ubiquitin-activating_enz"/>
</dbReference>
<dbReference type="EMBL" id="FSSB01000029">
    <property type="protein sequence ID" value="SIO96332.1"/>
    <property type="molecule type" value="Genomic_DNA"/>
</dbReference>
<dbReference type="GO" id="GO:0004792">
    <property type="term" value="F:thiosulfate-cyanide sulfurtransferase activity"/>
    <property type="evidence" value="ECO:0007669"/>
    <property type="project" value="TreeGrafter"/>
</dbReference>
<dbReference type="InterPro" id="IPR045886">
    <property type="entry name" value="ThiF/MoeB/HesA"/>
</dbReference>
<keyword evidence="6" id="KW-1185">Reference proteome</keyword>
<feature type="domain" description="THIF-type NAD/FAD binding fold" evidence="2">
    <location>
        <begin position="12"/>
        <end position="257"/>
    </location>
</feature>
<accession>A0A1N6MA53</accession>
<gene>
    <name evidence="4" type="primary">thiF</name>
    <name evidence="4" type="ORF">VSP9026_04119</name>
    <name evidence="3" type="ORF">Vspart_03405</name>
</gene>
<protein>
    <submittedName>
        <fullName evidence="4">Sulfur carrier protein ThiS adenylyltransferase</fullName>
        <ecNumber evidence="4">2.7.7.73</ecNumber>
    </submittedName>
</protein>
<evidence type="ECO:0000313" key="3">
    <source>
        <dbReference type="EMBL" id="QMV16031.1"/>
    </source>
</evidence>
<dbReference type="InterPro" id="IPR000594">
    <property type="entry name" value="ThiF_NAD_FAD-bd"/>
</dbReference>
<comment type="similarity">
    <text evidence="1">Belongs to the HesA/MoeB/ThiF family.</text>
</comment>
<dbReference type="AlphaFoldDB" id="A0A1N6MA53"/>
<evidence type="ECO:0000256" key="1">
    <source>
        <dbReference type="ARBA" id="ARBA00009919"/>
    </source>
</evidence>